<reference evidence="1 2" key="1">
    <citation type="journal article" date="2022" name="bioRxiv">
        <title>The genome of the oomycete Peronosclerospora sorghi, a cosmopolitan pathogen of maize and sorghum, is inflated with dispersed pseudogenes.</title>
        <authorList>
            <person name="Fletcher K."/>
            <person name="Martin F."/>
            <person name="Isakeit T."/>
            <person name="Cavanaugh K."/>
            <person name="Magill C."/>
            <person name="Michelmore R."/>
        </authorList>
    </citation>
    <scope>NUCLEOTIDE SEQUENCE [LARGE SCALE GENOMIC DNA]</scope>
    <source>
        <strain evidence="1">P6</strain>
    </source>
</reference>
<name>A0ACC0VQS0_9STRA</name>
<dbReference type="EMBL" id="CM047586">
    <property type="protein sequence ID" value="KAI9908843.1"/>
    <property type="molecule type" value="Genomic_DNA"/>
</dbReference>
<proteinExistence type="predicted"/>
<comment type="caution">
    <text evidence="1">The sequence shown here is derived from an EMBL/GenBank/DDBJ whole genome shotgun (WGS) entry which is preliminary data.</text>
</comment>
<sequence>MVFGDGGDHSSAKLDGIKANVLDASRKEKRSFKIGSSKQKGSRGHARARARMPGSLFNPTIQTPAKISQLMQGISARQSTRSIQEPSHRSSIRWNWNGQNVGYISQSGDFQSQLFEALLEFHFFTREIAKKYTAVNFLDQKFTNKQRHAHWDWSNPKTIWDRQQDVEGDIHSYTPEHTMIISQFYAEYWYYETLRLPRTRYQLPST</sequence>
<accession>A0ACC0VQS0</accession>
<protein>
    <submittedName>
        <fullName evidence="1">Uncharacterized protein</fullName>
    </submittedName>
</protein>
<gene>
    <name evidence="1" type="ORF">PsorP6_014570</name>
</gene>
<dbReference type="Proteomes" id="UP001163321">
    <property type="component" value="Chromosome 7"/>
</dbReference>
<organism evidence="1 2">
    <name type="scientific">Peronosclerospora sorghi</name>
    <dbReference type="NCBI Taxonomy" id="230839"/>
    <lineage>
        <taxon>Eukaryota</taxon>
        <taxon>Sar</taxon>
        <taxon>Stramenopiles</taxon>
        <taxon>Oomycota</taxon>
        <taxon>Peronosporomycetes</taxon>
        <taxon>Peronosporales</taxon>
        <taxon>Peronosporaceae</taxon>
        <taxon>Peronosclerospora</taxon>
    </lineage>
</organism>
<evidence type="ECO:0000313" key="2">
    <source>
        <dbReference type="Proteomes" id="UP001163321"/>
    </source>
</evidence>
<keyword evidence="2" id="KW-1185">Reference proteome</keyword>
<evidence type="ECO:0000313" key="1">
    <source>
        <dbReference type="EMBL" id="KAI9908843.1"/>
    </source>
</evidence>